<organism evidence="2 4">
    <name type="scientific">Adineta steineri</name>
    <dbReference type="NCBI Taxonomy" id="433720"/>
    <lineage>
        <taxon>Eukaryota</taxon>
        <taxon>Metazoa</taxon>
        <taxon>Spiralia</taxon>
        <taxon>Gnathifera</taxon>
        <taxon>Rotifera</taxon>
        <taxon>Eurotatoria</taxon>
        <taxon>Bdelloidea</taxon>
        <taxon>Adinetida</taxon>
        <taxon>Adinetidae</taxon>
        <taxon>Adineta</taxon>
    </lineage>
</organism>
<evidence type="ECO:0000313" key="2">
    <source>
        <dbReference type="EMBL" id="CAF1397792.1"/>
    </source>
</evidence>
<reference evidence="2" key="1">
    <citation type="submission" date="2021-02" db="EMBL/GenBank/DDBJ databases">
        <authorList>
            <person name="Nowell W R."/>
        </authorList>
    </citation>
    <scope>NUCLEOTIDE SEQUENCE</scope>
</reference>
<proteinExistence type="predicted"/>
<comment type="caution">
    <text evidence="2">The sequence shown here is derived from an EMBL/GenBank/DDBJ whole genome shotgun (WGS) entry which is preliminary data.</text>
</comment>
<accession>A0A815L054</accession>
<dbReference type="EMBL" id="CAJNOE010001181">
    <property type="protein sequence ID" value="CAF1397792.1"/>
    <property type="molecule type" value="Genomic_DNA"/>
</dbReference>
<dbReference type="EMBL" id="CAJOBB010001723">
    <property type="protein sequence ID" value="CAF3895175.1"/>
    <property type="molecule type" value="Genomic_DNA"/>
</dbReference>
<feature type="region of interest" description="Disordered" evidence="1">
    <location>
        <begin position="1"/>
        <end position="31"/>
    </location>
</feature>
<evidence type="ECO:0000313" key="3">
    <source>
        <dbReference type="EMBL" id="CAF3895175.1"/>
    </source>
</evidence>
<sequence length="211" mass="23299">MFSFPKAESTSSGKKVTTTISTQPTAGKLPKPSYRHMEYKKLLISENEEKIELAAKRAIIYDASSERKSESGNKNNITQSTRPQTGSLITIISITIWVVFIQKTEITIHTTTAITDASTTESTMFTTSTTKTSIHITSTIESTMFTTSTTETTMLTTSTNSRSTTMNGPKFNKWKQNAITVAGGNGPGQKLNLVLNLVKKFSNIYFNLFKK</sequence>
<name>A0A815L054_9BILA</name>
<evidence type="ECO:0000256" key="1">
    <source>
        <dbReference type="SAM" id="MobiDB-lite"/>
    </source>
</evidence>
<feature type="compositionally biased region" description="Polar residues" evidence="1">
    <location>
        <begin position="8"/>
        <end position="25"/>
    </location>
</feature>
<dbReference type="Proteomes" id="UP000663860">
    <property type="component" value="Unassembled WGS sequence"/>
</dbReference>
<gene>
    <name evidence="2" type="ORF">IZO911_LOCUS39318</name>
    <name evidence="3" type="ORF">KXQ929_LOCUS22505</name>
</gene>
<protein>
    <submittedName>
        <fullName evidence="2">Uncharacterized protein</fullName>
    </submittedName>
</protein>
<evidence type="ECO:0000313" key="4">
    <source>
        <dbReference type="Proteomes" id="UP000663860"/>
    </source>
</evidence>
<dbReference type="AlphaFoldDB" id="A0A815L054"/>
<dbReference type="Proteomes" id="UP000663868">
    <property type="component" value="Unassembled WGS sequence"/>
</dbReference>